<name>A0ABY4F816_9BACT</name>
<feature type="transmembrane region" description="Helical" evidence="1">
    <location>
        <begin position="129"/>
        <end position="150"/>
    </location>
</feature>
<feature type="transmembrane region" description="Helical" evidence="1">
    <location>
        <begin position="37"/>
        <end position="54"/>
    </location>
</feature>
<keyword evidence="1" id="KW-1133">Transmembrane helix</keyword>
<accession>A0ABY4F816</accession>
<evidence type="ECO:0000313" key="2">
    <source>
        <dbReference type="EMBL" id="UOQ52550.1"/>
    </source>
</evidence>
<evidence type="ECO:0000256" key="1">
    <source>
        <dbReference type="SAM" id="Phobius"/>
    </source>
</evidence>
<proteinExistence type="predicted"/>
<dbReference type="Proteomes" id="UP000831785">
    <property type="component" value="Chromosome"/>
</dbReference>
<dbReference type="EMBL" id="CP095049">
    <property type="protein sequence ID" value="UOQ52550.1"/>
    <property type="molecule type" value="Genomic_DNA"/>
</dbReference>
<sequence length="151" mass="16567">MKPLVVLLTVFGVLVLGAYLLTGRGHAALAGNGAMAAMLLFTGAGHFAFTQGMMQMLPSFVPARKAVVWLTGVLEMVAAIALLVPALRPTTGWLLIGFFVLILPANIHAARHRLNYQTGTQDGPGPAYLWFRIPLQLLFIDWVWYFAIYLR</sequence>
<keyword evidence="1" id="KW-0472">Membrane</keyword>
<feature type="transmembrane region" description="Helical" evidence="1">
    <location>
        <begin position="66"/>
        <end position="86"/>
    </location>
</feature>
<dbReference type="PANTHER" id="PTHR36974:SF1">
    <property type="entry name" value="DOXX FAMILY MEMBRANE PROTEIN"/>
    <property type="match status" value="1"/>
</dbReference>
<reference evidence="2 3" key="1">
    <citation type="submission" date="2022-04" db="EMBL/GenBank/DDBJ databases">
        <title>Hymenobacter sp. isolated from the air.</title>
        <authorList>
            <person name="Won M."/>
            <person name="Lee C.-M."/>
            <person name="Woen H.-Y."/>
            <person name="Kwon S.-W."/>
        </authorList>
    </citation>
    <scope>NUCLEOTIDE SEQUENCE [LARGE SCALE GENOMIC DNA]</scope>
    <source>
        <strain evidence="3">5116 S-27</strain>
    </source>
</reference>
<organism evidence="2 3">
    <name type="scientific">Hymenobacter cellulosivorans</name>
    <dbReference type="NCBI Taxonomy" id="2932249"/>
    <lineage>
        <taxon>Bacteria</taxon>
        <taxon>Pseudomonadati</taxon>
        <taxon>Bacteroidota</taxon>
        <taxon>Cytophagia</taxon>
        <taxon>Cytophagales</taxon>
        <taxon>Hymenobacteraceae</taxon>
        <taxon>Hymenobacter</taxon>
    </lineage>
</organism>
<dbReference type="PANTHER" id="PTHR36974">
    <property type="entry name" value="MEMBRANE PROTEIN-RELATED"/>
    <property type="match status" value="1"/>
</dbReference>
<keyword evidence="1" id="KW-0812">Transmembrane</keyword>
<feature type="transmembrane region" description="Helical" evidence="1">
    <location>
        <begin position="92"/>
        <end position="109"/>
    </location>
</feature>
<dbReference type="RefSeq" id="WP_244716644.1">
    <property type="nucleotide sequence ID" value="NZ_CP095049.1"/>
</dbReference>
<evidence type="ECO:0000313" key="3">
    <source>
        <dbReference type="Proteomes" id="UP000831785"/>
    </source>
</evidence>
<gene>
    <name evidence="2" type="ORF">MUN80_22710</name>
</gene>
<evidence type="ECO:0008006" key="4">
    <source>
        <dbReference type="Google" id="ProtNLM"/>
    </source>
</evidence>
<protein>
    <recommendedName>
        <fullName evidence="4">DoxX family membrane protein</fullName>
    </recommendedName>
</protein>
<keyword evidence="3" id="KW-1185">Reference proteome</keyword>